<dbReference type="GO" id="GO:0000981">
    <property type="term" value="F:DNA-binding transcription factor activity, RNA polymerase II-specific"/>
    <property type="evidence" value="ECO:0007669"/>
    <property type="project" value="InterPro"/>
</dbReference>
<dbReference type="KEGG" id="ani:ANIA_09050"/>
<keyword evidence="9" id="KW-1185">Reference proteome</keyword>
<keyword evidence="6" id="KW-0539">Nucleus</keyword>
<dbReference type="OMA" id="YNKAIQH"/>
<organism evidence="8 9">
    <name type="scientific">Emericella nidulans (strain FGSC A4 / ATCC 38163 / CBS 112.46 / NRRL 194 / M139)</name>
    <name type="common">Aspergillus nidulans</name>
    <dbReference type="NCBI Taxonomy" id="227321"/>
    <lineage>
        <taxon>Eukaryota</taxon>
        <taxon>Fungi</taxon>
        <taxon>Dikarya</taxon>
        <taxon>Ascomycota</taxon>
        <taxon>Pezizomycotina</taxon>
        <taxon>Eurotiomycetes</taxon>
        <taxon>Eurotiomycetidae</taxon>
        <taxon>Eurotiales</taxon>
        <taxon>Aspergillaceae</taxon>
        <taxon>Aspergillus</taxon>
        <taxon>Aspergillus subgen. Nidulantes</taxon>
    </lineage>
</organism>
<dbReference type="Gene3D" id="4.10.240.10">
    <property type="entry name" value="Zn(2)-C6 fungal-type DNA-binding domain"/>
    <property type="match status" value="1"/>
</dbReference>
<dbReference type="InterPro" id="IPR001138">
    <property type="entry name" value="Zn2Cys6_DnaBD"/>
</dbReference>
<evidence type="ECO:0000313" key="8">
    <source>
        <dbReference type="EMBL" id="CBF84390.1"/>
    </source>
</evidence>
<dbReference type="Proteomes" id="UP000000560">
    <property type="component" value="Chromosome VII"/>
</dbReference>
<keyword evidence="1" id="KW-0479">Metal-binding</keyword>
<dbReference type="Pfam" id="PF00172">
    <property type="entry name" value="Zn_clus"/>
    <property type="match status" value="1"/>
</dbReference>
<dbReference type="GO" id="GO:0008270">
    <property type="term" value="F:zinc ion binding"/>
    <property type="evidence" value="ECO:0007669"/>
    <property type="project" value="InterPro"/>
</dbReference>
<dbReference type="AlphaFoldDB" id="Q5ARN0"/>
<dbReference type="GO" id="GO:0005634">
    <property type="term" value="C:nucleus"/>
    <property type="evidence" value="ECO:0000318"/>
    <property type="project" value="GO_Central"/>
</dbReference>
<name>Q5ARN0_EMENI</name>
<keyword evidence="2" id="KW-0862">Zinc</keyword>
<dbReference type="GO" id="GO:0003677">
    <property type="term" value="F:DNA binding"/>
    <property type="evidence" value="ECO:0007669"/>
    <property type="project" value="UniProtKB-KW"/>
</dbReference>
<evidence type="ECO:0000256" key="6">
    <source>
        <dbReference type="ARBA" id="ARBA00023242"/>
    </source>
</evidence>
<dbReference type="PANTHER" id="PTHR36206:SF16">
    <property type="entry name" value="TRANSCRIPTION FACTOR DOMAIN-CONTAINING PROTEIN-RELATED"/>
    <property type="match status" value="1"/>
</dbReference>
<dbReference type="PROSITE" id="PS50048">
    <property type="entry name" value="ZN2_CY6_FUNGAL_2"/>
    <property type="match status" value="1"/>
</dbReference>
<dbReference type="InParanoid" id="Q5ARN0"/>
<dbReference type="InterPro" id="IPR036864">
    <property type="entry name" value="Zn2-C6_fun-type_DNA-bd_sf"/>
</dbReference>
<dbReference type="PROSITE" id="PS00463">
    <property type="entry name" value="ZN2_CY6_FUNGAL_1"/>
    <property type="match status" value="1"/>
</dbReference>
<dbReference type="PANTHER" id="PTHR36206">
    <property type="entry name" value="ASPERCRYPTIN BIOSYNTHESIS CLUSTER-SPECIFIC TRANSCRIPTION REGULATOR ATNN-RELATED"/>
    <property type="match status" value="1"/>
</dbReference>
<dbReference type="OrthoDB" id="2593732at2759"/>
<evidence type="ECO:0000259" key="7">
    <source>
        <dbReference type="PROSITE" id="PS50048"/>
    </source>
</evidence>
<evidence type="ECO:0000313" key="9">
    <source>
        <dbReference type="Proteomes" id="UP000000560"/>
    </source>
</evidence>
<dbReference type="SMART" id="SM00066">
    <property type="entry name" value="GAL4"/>
    <property type="match status" value="1"/>
</dbReference>
<dbReference type="EMBL" id="BN001307">
    <property type="protein sequence ID" value="CBF84390.1"/>
    <property type="molecule type" value="Genomic_DNA"/>
</dbReference>
<evidence type="ECO:0000256" key="5">
    <source>
        <dbReference type="ARBA" id="ARBA00023163"/>
    </source>
</evidence>
<keyword evidence="4" id="KW-0238">DNA-binding</keyword>
<protein>
    <submittedName>
        <fullName evidence="8">Zn(II)2Cys6 transcription factor (Eurofung)</fullName>
    </submittedName>
</protein>
<dbReference type="CDD" id="cd00067">
    <property type="entry name" value="GAL4"/>
    <property type="match status" value="1"/>
</dbReference>
<dbReference type="GeneID" id="2868170"/>
<reference evidence="9" key="2">
    <citation type="journal article" date="2009" name="Fungal Genet. Biol.">
        <title>The 2008 update of the Aspergillus nidulans genome annotation: a community effort.</title>
        <authorList>
            <person name="Wortman J.R."/>
            <person name="Gilsenan J.M."/>
            <person name="Joardar V."/>
            <person name="Deegan J."/>
            <person name="Clutterbuck J."/>
            <person name="Andersen M.R."/>
            <person name="Archer D."/>
            <person name="Bencina M."/>
            <person name="Braus G."/>
            <person name="Coutinho P."/>
            <person name="von Dohren H."/>
            <person name="Doonan J."/>
            <person name="Driessen A.J."/>
            <person name="Durek P."/>
            <person name="Espeso E."/>
            <person name="Fekete E."/>
            <person name="Flipphi M."/>
            <person name="Estrada C.G."/>
            <person name="Geysens S."/>
            <person name="Goldman G."/>
            <person name="de Groot P.W."/>
            <person name="Hansen K."/>
            <person name="Harris S.D."/>
            <person name="Heinekamp T."/>
            <person name="Helmstaedt K."/>
            <person name="Henrissat B."/>
            <person name="Hofmann G."/>
            <person name="Homan T."/>
            <person name="Horio T."/>
            <person name="Horiuchi H."/>
            <person name="James S."/>
            <person name="Jones M."/>
            <person name="Karaffa L."/>
            <person name="Karanyi Z."/>
            <person name="Kato M."/>
            <person name="Keller N."/>
            <person name="Kelly D.E."/>
            <person name="Kiel J.A."/>
            <person name="Kim J.M."/>
            <person name="van der Klei I.J."/>
            <person name="Klis F.M."/>
            <person name="Kovalchuk A."/>
            <person name="Krasevec N."/>
            <person name="Kubicek C.P."/>
            <person name="Liu B."/>
            <person name="Maccabe A."/>
            <person name="Meyer V."/>
            <person name="Mirabito P."/>
            <person name="Miskei M."/>
            <person name="Mos M."/>
            <person name="Mullins J."/>
            <person name="Nelson D.R."/>
            <person name="Nielsen J."/>
            <person name="Oakley B.R."/>
            <person name="Osmani S.A."/>
            <person name="Pakula T."/>
            <person name="Paszewski A."/>
            <person name="Paulsen I."/>
            <person name="Pilsyk S."/>
            <person name="Pocsi I."/>
            <person name="Punt P.J."/>
            <person name="Ram A.F."/>
            <person name="Ren Q."/>
            <person name="Robellet X."/>
            <person name="Robson G."/>
            <person name="Seiboth B."/>
            <person name="van Solingen P."/>
            <person name="Specht T."/>
            <person name="Sun J."/>
            <person name="Taheri-Talesh N."/>
            <person name="Takeshita N."/>
            <person name="Ussery D."/>
            <person name="vanKuyk P.A."/>
            <person name="Visser H."/>
            <person name="van de Vondervoort P.J."/>
            <person name="de Vries R.P."/>
            <person name="Walton J."/>
            <person name="Xiang X."/>
            <person name="Xiong Y."/>
            <person name="Zeng A.P."/>
            <person name="Brandt B.W."/>
            <person name="Cornell M.J."/>
            <person name="van den Hondel C.A."/>
            <person name="Visser J."/>
            <person name="Oliver S.G."/>
            <person name="Turner G."/>
        </authorList>
    </citation>
    <scope>GENOME REANNOTATION</scope>
    <source>
        <strain evidence="9">FGSC A4 / ATCC 38163 / CBS 112.46 / NRRL 194 / M139</strain>
    </source>
</reference>
<dbReference type="RefSeq" id="XP_682319.1">
    <property type="nucleotide sequence ID" value="XM_677227.1"/>
</dbReference>
<dbReference type="InterPro" id="IPR052360">
    <property type="entry name" value="Transcr_Regulatory_Proteins"/>
</dbReference>
<reference evidence="9" key="1">
    <citation type="journal article" date="2005" name="Nature">
        <title>Sequencing of Aspergillus nidulans and comparative analysis with A. fumigatus and A. oryzae.</title>
        <authorList>
            <person name="Galagan J.E."/>
            <person name="Calvo S.E."/>
            <person name="Cuomo C."/>
            <person name="Ma L.J."/>
            <person name="Wortman J.R."/>
            <person name="Batzoglou S."/>
            <person name="Lee S.I."/>
            <person name="Basturkmen M."/>
            <person name="Spevak C.C."/>
            <person name="Clutterbuck J."/>
            <person name="Kapitonov V."/>
            <person name="Jurka J."/>
            <person name="Scazzocchio C."/>
            <person name="Farman M."/>
            <person name="Butler J."/>
            <person name="Purcell S."/>
            <person name="Harris S."/>
            <person name="Braus G.H."/>
            <person name="Draht O."/>
            <person name="Busch S."/>
            <person name="D'Enfert C."/>
            <person name="Bouchier C."/>
            <person name="Goldman G.H."/>
            <person name="Bell-Pedersen D."/>
            <person name="Griffiths-Jones S."/>
            <person name="Doonan J.H."/>
            <person name="Yu J."/>
            <person name="Vienken K."/>
            <person name="Pain A."/>
            <person name="Freitag M."/>
            <person name="Selker E.U."/>
            <person name="Archer D.B."/>
            <person name="Penalva M.A."/>
            <person name="Oakley B.R."/>
            <person name="Momany M."/>
            <person name="Tanaka T."/>
            <person name="Kumagai T."/>
            <person name="Asai K."/>
            <person name="Machida M."/>
            <person name="Nierman W.C."/>
            <person name="Denning D.W."/>
            <person name="Caddick M."/>
            <person name="Hynes M."/>
            <person name="Paoletti M."/>
            <person name="Fischer R."/>
            <person name="Miller B."/>
            <person name="Dyer P."/>
            <person name="Sachs M.S."/>
            <person name="Osmani S.A."/>
            <person name="Birren B.W."/>
        </authorList>
    </citation>
    <scope>NUCLEOTIDE SEQUENCE [LARGE SCALE GENOMIC DNA]</scope>
    <source>
        <strain evidence="9">FGSC A4 / ATCC 38163 / CBS 112.46 / NRRL 194 / M139</strain>
    </source>
</reference>
<dbReference type="VEuPathDB" id="FungiDB:AN9050"/>
<evidence type="ECO:0000256" key="3">
    <source>
        <dbReference type="ARBA" id="ARBA00023015"/>
    </source>
</evidence>
<feature type="domain" description="Zn(2)-C6 fungal-type" evidence="7">
    <location>
        <begin position="13"/>
        <end position="41"/>
    </location>
</feature>
<gene>
    <name evidence="8" type="ORF">ANIA_09050</name>
</gene>
<sequence>MAKRKSTPRTRSGCRTCKVRRVKCDEQRPSCRRCLDTGRACDGYGIWGQPKSTRLLPSPVYPLRTLPGLAEEERRCLDRFRVLLTDKLTRPFGSHFWSSLVLQLSVSEPAVLHASIALTSAYDSFALAQIRENVAMVAPAPFLLRQYNYAIRALLTNGALESATSVRVATVSCILFICLEILRGNLDAMKVHFAAGIRLLYQLQRQSHRSAATTGTVLVKHDPELFDDHIIEVFARLNLQFLMLGHGPQQKESFVPSFRYGRASYLPRRFSAADEARQALSPILLSVMHLVMQVERLTRSTHAHPPSPSAVMLEEQKSLQAAVEDWIASYDNSIQSAFASVARQHRLALLMLRTYADVAIILLSTCFTVKETAYDAHLHVFKSIIQRYSDVHSTDCPLQSDTCEVDPTFMIDSGLFPPLYFTALKCRNHATRHQALAILRQYVHMEGPWTGPMLARVAGHVVNLEERHFGDILAKATMSTTVSTVLPEFSRIHCVECKLPAQRHQGSNIASLILRRFRHELGSAASWWIDKCTIDLSS</sequence>
<dbReference type="STRING" id="227321.Q5ARN0"/>
<evidence type="ECO:0000256" key="1">
    <source>
        <dbReference type="ARBA" id="ARBA00022723"/>
    </source>
</evidence>
<evidence type="ECO:0000256" key="2">
    <source>
        <dbReference type="ARBA" id="ARBA00022833"/>
    </source>
</evidence>
<accession>Q5ARN0</accession>
<dbReference type="GO" id="GO:0006357">
    <property type="term" value="P:regulation of transcription by RNA polymerase II"/>
    <property type="evidence" value="ECO:0000318"/>
    <property type="project" value="GO_Central"/>
</dbReference>
<dbReference type="HOGENOM" id="CLU_011409_3_0_1"/>
<keyword evidence="3" id="KW-0805">Transcription regulation</keyword>
<evidence type="ECO:0000256" key="4">
    <source>
        <dbReference type="ARBA" id="ARBA00023125"/>
    </source>
</evidence>
<accession>C8VKP8</accession>
<dbReference type="SUPFAM" id="SSF57701">
    <property type="entry name" value="Zn2/Cys6 DNA-binding domain"/>
    <property type="match status" value="1"/>
</dbReference>
<keyword evidence="5" id="KW-0804">Transcription</keyword>
<proteinExistence type="predicted"/>
<dbReference type="eggNOG" id="ENOG502SQ3E">
    <property type="taxonomic scope" value="Eukaryota"/>
</dbReference>